<protein>
    <submittedName>
        <fullName evidence="2">Uncharacterized protein</fullName>
    </submittedName>
</protein>
<evidence type="ECO:0000256" key="1">
    <source>
        <dbReference type="SAM" id="MobiDB-lite"/>
    </source>
</evidence>
<accession>A0AAJ5SQN8</accession>
<dbReference type="Proteomes" id="UP000187097">
    <property type="component" value="Chromosome"/>
</dbReference>
<evidence type="ECO:0000313" key="3">
    <source>
        <dbReference type="Proteomes" id="UP000187097"/>
    </source>
</evidence>
<proteinExistence type="predicted"/>
<dbReference type="EMBL" id="CP047493">
    <property type="protein sequence ID" value="UXW03492.1"/>
    <property type="molecule type" value="Genomic_DNA"/>
</dbReference>
<reference evidence="2" key="2">
    <citation type="submission" date="2020-01" db="EMBL/GenBank/DDBJ databases">
        <title>Complete genome investigation of Xanthomonas oryzae strains.</title>
        <authorList>
            <person name="Kaur A."/>
            <person name="Bansal K."/>
            <person name="Patil P.B."/>
        </authorList>
    </citation>
    <scope>NUCLEOTIDE SEQUENCE</scope>
    <source>
        <strain evidence="2">IXO792</strain>
    </source>
</reference>
<gene>
    <name evidence="2" type="ORF">IXO792_12375</name>
</gene>
<sequence length="85" mass="9149">MSGSGGARRALDEPAECCRNASRAPRQRGEPQLQAIPADRRARPAAADDTTDQGGRYTAPPALATRLFHPISRRRARTPAGMLLI</sequence>
<dbReference type="AlphaFoldDB" id="A0AAJ5SQN8"/>
<reference evidence="2" key="1">
    <citation type="submission" date="2015-01" db="EMBL/GenBank/DDBJ databases">
        <authorList>
            <person name="Midha S."/>
            <person name="Anil M.G."/>
            <person name="Mishra D."/>
            <person name="Brahma K."/>
            <person name="Laha G.S."/>
            <person name="Sundaram R.M."/>
            <person name="Sonti R.V."/>
            <person name="Patil P.B."/>
        </authorList>
    </citation>
    <scope>NUCLEOTIDE SEQUENCE</scope>
    <source>
        <strain evidence="2">IXO792</strain>
    </source>
</reference>
<evidence type="ECO:0000313" key="2">
    <source>
        <dbReference type="EMBL" id="UXW03492.1"/>
    </source>
</evidence>
<organism evidence="2 3">
    <name type="scientific">Xanthomonas oryzae pv. oryzae</name>
    <dbReference type="NCBI Taxonomy" id="64187"/>
    <lineage>
        <taxon>Bacteria</taxon>
        <taxon>Pseudomonadati</taxon>
        <taxon>Pseudomonadota</taxon>
        <taxon>Gammaproteobacteria</taxon>
        <taxon>Lysobacterales</taxon>
        <taxon>Lysobacteraceae</taxon>
        <taxon>Xanthomonas</taxon>
    </lineage>
</organism>
<name>A0AAJ5SQN8_XANOO</name>
<feature type="region of interest" description="Disordered" evidence="1">
    <location>
        <begin position="1"/>
        <end position="62"/>
    </location>
</feature>